<evidence type="ECO:0000313" key="2">
    <source>
        <dbReference type="EMBL" id="RCJ05836.1"/>
    </source>
</evidence>
<evidence type="ECO:0000313" key="3">
    <source>
        <dbReference type="Proteomes" id="UP000253501"/>
    </source>
</evidence>
<feature type="compositionally biased region" description="Basic and acidic residues" evidence="1">
    <location>
        <begin position="1"/>
        <end position="11"/>
    </location>
</feature>
<name>A0A367PFR2_CUPNE</name>
<dbReference type="Proteomes" id="UP000253501">
    <property type="component" value="Unassembled WGS sequence"/>
</dbReference>
<evidence type="ECO:0000256" key="1">
    <source>
        <dbReference type="SAM" id="MobiDB-lite"/>
    </source>
</evidence>
<accession>A0A367PFR2</accession>
<proteinExistence type="predicted"/>
<reference evidence="2 3" key="1">
    <citation type="submission" date="2018-04" db="EMBL/GenBank/DDBJ databases">
        <title>Cupriavidus necator CR12 genome sequencing and assembly.</title>
        <authorList>
            <person name="Ben Fekih I."/>
            <person name="Mazhar H.S."/>
            <person name="Bello S.K."/>
            <person name="Rensing C."/>
        </authorList>
    </citation>
    <scope>NUCLEOTIDE SEQUENCE [LARGE SCALE GENOMIC DNA]</scope>
    <source>
        <strain evidence="2 3">CR12</strain>
    </source>
</reference>
<organism evidence="2 3">
    <name type="scientific">Cupriavidus necator</name>
    <name type="common">Alcaligenes eutrophus</name>
    <name type="synonym">Ralstonia eutropha</name>
    <dbReference type="NCBI Taxonomy" id="106590"/>
    <lineage>
        <taxon>Bacteria</taxon>
        <taxon>Pseudomonadati</taxon>
        <taxon>Pseudomonadota</taxon>
        <taxon>Betaproteobacteria</taxon>
        <taxon>Burkholderiales</taxon>
        <taxon>Burkholderiaceae</taxon>
        <taxon>Cupriavidus</taxon>
    </lineage>
</organism>
<comment type="caution">
    <text evidence="2">The sequence shown here is derived from an EMBL/GenBank/DDBJ whole genome shotgun (WGS) entry which is preliminary data.</text>
</comment>
<dbReference type="AlphaFoldDB" id="A0A367PFR2"/>
<gene>
    <name evidence="2" type="ORF">DDK22_24410</name>
</gene>
<feature type="region of interest" description="Disordered" evidence="1">
    <location>
        <begin position="1"/>
        <end position="52"/>
    </location>
</feature>
<dbReference type="EMBL" id="QDHA01000064">
    <property type="protein sequence ID" value="RCJ05836.1"/>
    <property type="molecule type" value="Genomic_DNA"/>
</dbReference>
<feature type="compositionally biased region" description="Polar residues" evidence="1">
    <location>
        <begin position="27"/>
        <end position="36"/>
    </location>
</feature>
<feature type="compositionally biased region" description="Basic and acidic residues" evidence="1">
    <location>
        <begin position="39"/>
        <end position="52"/>
    </location>
</feature>
<sequence>MSTEMSHEPDNLSRSIQINSLLGHASNEATMNSNGSFAGDRDKGLQRAEDRRSSEGLLFTRLIELDASSTNEFVNRVAGTCNAFSRRSVERTPSIAAFLAASRRRR</sequence>
<protein>
    <submittedName>
        <fullName evidence="2">Uncharacterized protein</fullName>
    </submittedName>
</protein>